<proteinExistence type="predicted"/>
<dbReference type="AlphaFoldDB" id="A0A5Q4BA71"/>
<accession>A0A5Q4BA71</accession>
<dbReference type="OrthoDB" id="4850545at2759"/>
<feature type="region of interest" description="Disordered" evidence="1">
    <location>
        <begin position="1"/>
        <end position="58"/>
    </location>
</feature>
<name>A0A5Q4BA71_9PEZI</name>
<feature type="region of interest" description="Disordered" evidence="1">
    <location>
        <begin position="438"/>
        <end position="477"/>
    </location>
</feature>
<feature type="compositionally biased region" description="Basic and acidic residues" evidence="1">
    <location>
        <begin position="256"/>
        <end position="291"/>
    </location>
</feature>
<feature type="compositionally biased region" description="Low complexity" evidence="1">
    <location>
        <begin position="23"/>
        <end position="32"/>
    </location>
</feature>
<feature type="compositionally biased region" description="Acidic residues" evidence="1">
    <location>
        <begin position="458"/>
        <end position="468"/>
    </location>
</feature>
<feature type="region of interest" description="Disordered" evidence="1">
    <location>
        <begin position="251"/>
        <end position="307"/>
    </location>
</feature>
<comment type="caution">
    <text evidence="2">The sequence shown here is derived from an EMBL/GenBank/DDBJ whole genome shotgun (WGS) entry which is preliminary data.</text>
</comment>
<sequence>ATTTHRQQQNPAGGHTRGHSPVDRYQQQDQRGPPGGGYNGRDGHRDVPAPIDRPTPKQLADLTKLYSGNDMKYGGEKYDVLDIKLMIFRENCNNAGISNDANHLAAAFPFMLKGKAYDFYVQRLCLRVPRDFFILVDAVRRQFETEETIKAYLAEWQQISFRQIESSEPSKTKTEILELMISRLNVIQRALPASYQTDDFFRLQLLNACRGVPEARLCLYNPANTLEGVCGQLRSAIATAEYEAKAAGQYFTHDPPANDHHNHHDSHHPHDPHGQHFTDRTYHGNGKDNRYGNKGQQRGNRPTPTDRKCYVCKQQGCYSTKHTPEERRAAYDKYKASKYTQGRGGQATYNAFLTSYEGTDPTFTDDDSEEDLTQYLQGITIEEGPQTKTDEDGTFHMTTAYFGETDFDGKAMMGQLADQSFTHYLTKADQGIRQHIQKLQRKEDPADHTQKLQRKEDLVDEVVDDLGDSTEAKPEPL</sequence>
<evidence type="ECO:0000313" key="2">
    <source>
        <dbReference type="EMBL" id="TQN63641.1"/>
    </source>
</evidence>
<protein>
    <submittedName>
        <fullName evidence="2">Uncharacterized protein</fullName>
    </submittedName>
</protein>
<evidence type="ECO:0000313" key="3">
    <source>
        <dbReference type="Proteomes" id="UP000326340"/>
    </source>
</evidence>
<feature type="non-terminal residue" evidence="2">
    <location>
        <position position="1"/>
    </location>
</feature>
<dbReference type="Proteomes" id="UP000326340">
    <property type="component" value="Unassembled WGS sequence"/>
</dbReference>
<feature type="compositionally biased region" description="Basic and acidic residues" evidence="1">
    <location>
        <begin position="440"/>
        <end position="457"/>
    </location>
</feature>
<dbReference type="EMBL" id="PUHP01005146">
    <property type="protein sequence ID" value="TQN63641.1"/>
    <property type="molecule type" value="Genomic_DNA"/>
</dbReference>
<keyword evidence="3" id="KW-1185">Reference proteome</keyword>
<feature type="compositionally biased region" description="Polar residues" evidence="1">
    <location>
        <begin position="294"/>
        <end position="303"/>
    </location>
</feature>
<feature type="compositionally biased region" description="Polar residues" evidence="1">
    <location>
        <begin position="1"/>
        <end position="11"/>
    </location>
</feature>
<gene>
    <name evidence="2" type="ORF">CSHISOI_11811</name>
</gene>
<feature type="non-terminal residue" evidence="2">
    <location>
        <position position="477"/>
    </location>
</feature>
<organism evidence="2 3">
    <name type="scientific">Colletotrichum shisoi</name>
    <dbReference type="NCBI Taxonomy" id="2078593"/>
    <lineage>
        <taxon>Eukaryota</taxon>
        <taxon>Fungi</taxon>
        <taxon>Dikarya</taxon>
        <taxon>Ascomycota</taxon>
        <taxon>Pezizomycotina</taxon>
        <taxon>Sordariomycetes</taxon>
        <taxon>Hypocreomycetidae</taxon>
        <taxon>Glomerellales</taxon>
        <taxon>Glomerellaceae</taxon>
        <taxon>Colletotrichum</taxon>
        <taxon>Colletotrichum destructivum species complex</taxon>
    </lineage>
</organism>
<reference evidence="2 3" key="1">
    <citation type="journal article" date="2019" name="Sci. Rep.">
        <title>Colletotrichum shisoi sp. nov., an anthracnose pathogen of Perilla frutescens in Japan: molecular phylogenetic, morphological and genomic evidence.</title>
        <authorList>
            <person name="Gan P."/>
            <person name="Tsushima A."/>
            <person name="Hiroyama R."/>
            <person name="Narusaka M."/>
            <person name="Takano Y."/>
            <person name="Narusaka Y."/>
            <person name="Kawaradani M."/>
            <person name="Damm U."/>
            <person name="Shirasu K."/>
        </authorList>
    </citation>
    <scope>NUCLEOTIDE SEQUENCE [LARGE SCALE GENOMIC DNA]</scope>
    <source>
        <strain evidence="2 3">PG-2018a</strain>
    </source>
</reference>
<evidence type="ECO:0000256" key="1">
    <source>
        <dbReference type="SAM" id="MobiDB-lite"/>
    </source>
</evidence>